<sequence length="104" mass="11510">MSNSSLSRRKTSVQLPVPFSNDTELDEEFGTSDISMATTPKELYVADNLEISGTKSTSGPLPNVPKTYQNDQPSYCTPGETGWTDLPKLALCWPVIHILQRMPH</sequence>
<gene>
    <name evidence="2" type="ORF">PODLI_1B032934</name>
</gene>
<dbReference type="EMBL" id="OX395128">
    <property type="protein sequence ID" value="CAI5771313.1"/>
    <property type="molecule type" value="Genomic_DNA"/>
</dbReference>
<reference evidence="2" key="1">
    <citation type="submission" date="2022-12" db="EMBL/GenBank/DDBJ databases">
        <authorList>
            <person name="Alioto T."/>
            <person name="Alioto T."/>
            <person name="Gomez Garrido J."/>
        </authorList>
    </citation>
    <scope>NUCLEOTIDE SEQUENCE</scope>
</reference>
<organism evidence="2 3">
    <name type="scientific">Podarcis lilfordi</name>
    <name type="common">Lilford's wall lizard</name>
    <dbReference type="NCBI Taxonomy" id="74358"/>
    <lineage>
        <taxon>Eukaryota</taxon>
        <taxon>Metazoa</taxon>
        <taxon>Chordata</taxon>
        <taxon>Craniata</taxon>
        <taxon>Vertebrata</taxon>
        <taxon>Euteleostomi</taxon>
        <taxon>Lepidosauria</taxon>
        <taxon>Squamata</taxon>
        <taxon>Bifurcata</taxon>
        <taxon>Unidentata</taxon>
        <taxon>Episquamata</taxon>
        <taxon>Laterata</taxon>
        <taxon>Lacertibaenia</taxon>
        <taxon>Lacertidae</taxon>
        <taxon>Podarcis</taxon>
    </lineage>
</organism>
<protein>
    <submittedName>
        <fullName evidence="2">Uncharacterized protein</fullName>
    </submittedName>
</protein>
<dbReference type="AlphaFoldDB" id="A0AA35K6D2"/>
<dbReference type="Proteomes" id="UP001178461">
    <property type="component" value="Chromosome 3"/>
</dbReference>
<feature type="region of interest" description="Disordered" evidence="1">
    <location>
        <begin position="1"/>
        <end position="33"/>
    </location>
</feature>
<evidence type="ECO:0000313" key="2">
    <source>
        <dbReference type="EMBL" id="CAI5771313.1"/>
    </source>
</evidence>
<evidence type="ECO:0000256" key="1">
    <source>
        <dbReference type="SAM" id="MobiDB-lite"/>
    </source>
</evidence>
<evidence type="ECO:0000313" key="3">
    <source>
        <dbReference type="Proteomes" id="UP001178461"/>
    </source>
</evidence>
<keyword evidence="3" id="KW-1185">Reference proteome</keyword>
<name>A0AA35K6D2_9SAUR</name>
<accession>A0AA35K6D2</accession>
<proteinExistence type="predicted"/>
<feature type="region of interest" description="Disordered" evidence="1">
    <location>
        <begin position="54"/>
        <end position="73"/>
    </location>
</feature>